<dbReference type="EMBL" id="RBED01000089">
    <property type="protein sequence ID" value="RNL55992.1"/>
    <property type="molecule type" value="Genomic_DNA"/>
</dbReference>
<comment type="caution">
    <text evidence="1">The sequence shown here is derived from an EMBL/GenBank/DDBJ whole genome shotgun (WGS) entry which is preliminary data.</text>
</comment>
<evidence type="ECO:0000313" key="1">
    <source>
        <dbReference type="EMBL" id="RNL55992.1"/>
    </source>
</evidence>
<organism evidence="1 2">
    <name type="scientific">Arthrobacter oryzae</name>
    <dbReference type="NCBI Taxonomy" id="409290"/>
    <lineage>
        <taxon>Bacteria</taxon>
        <taxon>Bacillati</taxon>
        <taxon>Actinomycetota</taxon>
        <taxon>Actinomycetes</taxon>
        <taxon>Micrococcales</taxon>
        <taxon>Micrococcaceae</taxon>
        <taxon>Arthrobacter</taxon>
    </lineage>
</organism>
<dbReference type="RefSeq" id="WP_123255157.1">
    <property type="nucleotide sequence ID" value="NZ_RBED01000089.1"/>
</dbReference>
<dbReference type="AlphaFoldDB" id="A0A3N0C2L4"/>
<evidence type="ECO:0000313" key="2">
    <source>
        <dbReference type="Proteomes" id="UP000273807"/>
    </source>
</evidence>
<gene>
    <name evidence="1" type="ORF">D7003_09215</name>
</gene>
<keyword evidence="2" id="KW-1185">Reference proteome</keyword>
<protein>
    <submittedName>
        <fullName evidence="1">Uncharacterized protein</fullName>
    </submittedName>
</protein>
<reference evidence="1 2" key="1">
    <citation type="submission" date="2018-10" db="EMBL/GenBank/DDBJ databases">
        <title>Genome sequencing of Arthrobacter oryzae TNB02.</title>
        <authorList>
            <person name="Cho Y.-J."/>
            <person name="Cho A."/>
            <person name="Kim O.-S."/>
        </authorList>
    </citation>
    <scope>NUCLEOTIDE SEQUENCE [LARGE SCALE GENOMIC DNA]</scope>
    <source>
        <strain evidence="1 2">TNB02</strain>
    </source>
</reference>
<proteinExistence type="predicted"/>
<name>A0A3N0C2L4_9MICC</name>
<sequence length="107" mass="11959">MTTITEALTGTRDLQVRTDQTGKPLAIRHDGQIWLVDPGTDSQHWFSRGSWCDTKPTAAIGDGDLVSFEHWRIKVRLGSSDSALRTITLRRDPVRARWLLDTISDGG</sequence>
<accession>A0A3N0C2L4</accession>
<dbReference type="OrthoDB" id="4951210at2"/>
<dbReference type="Proteomes" id="UP000273807">
    <property type="component" value="Unassembled WGS sequence"/>
</dbReference>